<feature type="domain" description="GmrSD restriction endonucleases N-terminal" evidence="1">
    <location>
        <begin position="25"/>
        <end position="237"/>
    </location>
</feature>
<gene>
    <name evidence="2" type="ORF">D1O30_03195</name>
</gene>
<comment type="caution">
    <text evidence="2">The sequence shown here is derived from an EMBL/GenBank/DDBJ whole genome shotgun (WGS) entry which is preliminary data.</text>
</comment>
<keyword evidence="3" id="KW-1185">Reference proteome</keyword>
<evidence type="ECO:0000313" key="2">
    <source>
        <dbReference type="EMBL" id="RNJ48776.1"/>
    </source>
</evidence>
<dbReference type="OrthoDB" id="9798761at2"/>
<evidence type="ECO:0000313" key="3">
    <source>
        <dbReference type="Proteomes" id="UP000268623"/>
    </source>
</evidence>
<accession>A0A3M9XLZ5</accession>
<dbReference type="Proteomes" id="UP000268623">
    <property type="component" value="Unassembled WGS sequence"/>
</dbReference>
<organism evidence="2 3">
    <name type="scientific">Methylocystis hirsuta</name>
    <dbReference type="NCBI Taxonomy" id="369798"/>
    <lineage>
        <taxon>Bacteria</taxon>
        <taxon>Pseudomonadati</taxon>
        <taxon>Pseudomonadota</taxon>
        <taxon>Alphaproteobacteria</taxon>
        <taxon>Hyphomicrobiales</taxon>
        <taxon>Methylocystaceae</taxon>
        <taxon>Methylocystis</taxon>
    </lineage>
</organism>
<proteinExistence type="predicted"/>
<evidence type="ECO:0000259" key="1">
    <source>
        <dbReference type="Pfam" id="PF03235"/>
    </source>
</evidence>
<dbReference type="InterPro" id="IPR004919">
    <property type="entry name" value="GmrSD_N"/>
</dbReference>
<dbReference type="PANTHER" id="PTHR37292">
    <property type="entry name" value="VNG6097C"/>
    <property type="match status" value="1"/>
</dbReference>
<reference evidence="2 3" key="1">
    <citation type="submission" date="2018-08" db="EMBL/GenBank/DDBJ databases">
        <title>Genome sequence of Methylocystis hirsuta CSC1, a methanotroph able to accumulate PHAs.</title>
        <authorList>
            <person name="Bordel S."/>
            <person name="Rodriguez E."/>
            <person name="Gancedo J."/>
            <person name="Munoz R."/>
        </authorList>
    </citation>
    <scope>NUCLEOTIDE SEQUENCE [LARGE SCALE GENOMIC DNA]</scope>
    <source>
        <strain evidence="2 3">CSC1</strain>
    </source>
</reference>
<dbReference type="Pfam" id="PF03235">
    <property type="entry name" value="GmrSD_N"/>
    <property type="match status" value="1"/>
</dbReference>
<protein>
    <submittedName>
        <fullName evidence="2">DUF262 domain-containing protein</fullName>
    </submittedName>
</protein>
<dbReference type="AlphaFoldDB" id="A0A3M9XLZ5"/>
<sequence length="572" mass="64964">MRCAKRHGDETMGYAAVYIREIVRKSVEHSWSIPEFQRGFVWKTTQVRDLIESLWLDYPVGTLLIWDSARPVETRSATDSQGPSQWVVDGQQRTTALCVLSGRKPYWWASSTDWDRLVRKYDIRFDIHTREPPYFVVANAATRKVASSRYVPVRDIMNLDTAPEDDKKLQEYAKRVKLDGLCEGMDEMAVYSRLNSLRRIRDKEVVLITVDNDLEDVVEIFSRLNSRGTRVTEADIYLGVVAARSPGWVREEYLPFVESLGVAGFDVSPNLVFRTLTGIGRKRIRYKEIEDDFWSASNIKPVWERTKKAWSLIIRHFKDKGIGGNALLPSDNALVTLTALADRFPGESFDQTFFWFIQASRFARYSTSSTSSMEEDLKEVAESASLSDALERLLARIRYMPAVTADDFMRDYGDSRSGRLLLYLLIQKNAAIDWDQTGIRIGFDSTGLLSGFTPQFHHIFPKAFIDGAHPEDLVNALANIALIGPAINIRISKQNPMDYVGRYQISDKKLEQQYIATDLATTALPDFPQWVQRRAQGLANAANDYLSAHRGDLVLPAATKQEDGADHAYDTV</sequence>
<dbReference type="PANTHER" id="PTHR37292:SF2">
    <property type="entry name" value="DUF262 DOMAIN-CONTAINING PROTEIN"/>
    <property type="match status" value="1"/>
</dbReference>
<name>A0A3M9XLZ5_9HYPH</name>
<dbReference type="EMBL" id="QWDD01000001">
    <property type="protein sequence ID" value="RNJ48776.1"/>
    <property type="molecule type" value="Genomic_DNA"/>
</dbReference>